<dbReference type="InterPro" id="IPR033138">
    <property type="entry name" value="Cu_oxidase_CS"/>
</dbReference>
<dbReference type="GO" id="GO:0005507">
    <property type="term" value="F:copper ion binding"/>
    <property type="evidence" value="ECO:0007669"/>
    <property type="project" value="InterPro"/>
</dbReference>
<dbReference type="Pfam" id="PF07731">
    <property type="entry name" value="Cu-oxidase_2"/>
    <property type="match status" value="1"/>
</dbReference>
<keyword evidence="2" id="KW-0560">Oxidoreductase</keyword>
<dbReference type="InterPro" id="IPR045087">
    <property type="entry name" value="Cu-oxidase_fam"/>
</dbReference>
<keyword evidence="3" id="KW-0732">Signal</keyword>
<evidence type="ECO:0000259" key="4">
    <source>
        <dbReference type="Pfam" id="PF07731"/>
    </source>
</evidence>
<evidence type="ECO:0000256" key="2">
    <source>
        <dbReference type="ARBA" id="ARBA00023002"/>
    </source>
</evidence>
<dbReference type="InterPro" id="IPR011706">
    <property type="entry name" value="Cu-oxidase_C"/>
</dbReference>
<accession>A0A9X2C5W5</accession>
<proteinExistence type="predicted"/>
<reference evidence="6 7" key="1">
    <citation type="journal article" date="2022" name="Int. J. Syst. Evol. Microbiol.">
        <title>Pseudomonas aegrilactucae sp. nov. and Pseudomonas morbosilactucae sp. nov., pathogens causing bacterial rot of lettuce in Japan.</title>
        <authorList>
            <person name="Sawada H."/>
            <person name="Fujikawa T."/>
            <person name="Satou M."/>
        </authorList>
    </citation>
    <scope>NUCLEOTIDE SEQUENCE [LARGE SCALE GENOMIC DNA]</scope>
    <source>
        <strain evidence="6 7">MAFF 302030</strain>
    </source>
</reference>
<feature type="signal peptide" evidence="3">
    <location>
        <begin position="1"/>
        <end position="27"/>
    </location>
</feature>
<feature type="chain" id="PRO_5040738227" evidence="3">
    <location>
        <begin position="28"/>
        <end position="679"/>
    </location>
</feature>
<dbReference type="PANTHER" id="PTHR11709">
    <property type="entry name" value="MULTI-COPPER OXIDASE"/>
    <property type="match status" value="1"/>
</dbReference>
<evidence type="ECO:0000313" key="7">
    <source>
        <dbReference type="Proteomes" id="UP001155059"/>
    </source>
</evidence>
<dbReference type="Gene3D" id="2.60.40.420">
    <property type="entry name" value="Cupredoxins - blue copper proteins"/>
    <property type="match status" value="3"/>
</dbReference>
<feature type="domain" description="Plastocyanin-like" evidence="5">
    <location>
        <begin position="163"/>
        <end position="235"/>
    </location>
</feature>
<dbReference type="RefSeq" id="WP_268265265.1">
    <property type="nucleotide sequence ID" value="NZ_JALQCW010000026.1"/>
</dbReference>
<evidence type="ECO:0000256" key="1">
    <source>
        <dbReference type="ARBA" id="ARBA00022723"/>
    </source>
</evidence>
<dbReference type="SUPFAM" id="SSF49503">
    <property type="entry name" value="Cupredoxins"/>
    <property type="match status" value="3"/>
</dbReference>
<dbReference type="GO" id="GO:0016491">
    <property type="term" value="F:oxidoreductase activity"/>
    <property type="evidence" value="ECO:0007669"/>
    <property type="project" value="UniProtKB-KW"/>
</dbReference>
<feature type="domain" description="Plastocyanin-like" evidence="4">
    <location>
        <begin position="533"/>
        <end position="664"/>
    </location>
</feature>
<sequence>MKGFKPAHACGAGAALALTCFMPGAMAAEALRSFANPPSLEQQAPVQQAGHSTLLMSSEPASAAQSQPRAHGGSERALELNIDYTNSTIFDPASGRDVAVHLRGYQGKDVDPKAPFIAPTIDVTPGDTVRVTLNNKLKNDQPCAEHSAEPGKPENPDQPQCFNSTNLHSHGLWVSPTGNSDNVLLSINPGVSFQYEYNIPADHPAGTFWYHPHRHGSTAIQVASGMAGALIIHGDRKPSEHANGDIDTLLRSDQGAAFPERLLVMQQIPYACKGVKVDPKTEKKTVDWSCGPKEVGVVEDFAQFAPGSWGESGRYTSINGLVQPTFSASSGQVERWRLVHAGIRDTIKLEFRKLADSGLLKSNSGVAAADADNFVSQQCVGQPVAYQVIAADGLTLNQAQTLSQVTLQPGYRNDLLMVFPEPGRYCVVDAAQSANSGISQAASGRQILGFVDVTGDSIVKDTKAHVTQVLVESAKHNMPTEVQQQVVADLEKDLRLSKFVPHASIGDEEVKGVPEEKLVFFIDTKDKKNTKFEVGTSMADVKPYQPGVINRRLTLGTAQTWVLQSGFASHPFHIHVNPFEVVKIIAPDGVTDLSVPGAVDKTDGDTQYAGLKGVWKDTLFVKGPVEGKPYTLYVRTRYERYIGEFVLHCHILDHEDQGMMQNVSIELSNGQGGTAPAHH</sequence>
<dbReference type="Pfam" id="PF07732">
    <property type="entry name" value="Cu-oxidase_3"/>
    <property type="match status" value="1"/>
</dbReference>
<comment type="caution">
    <text evidence="6">The sequence shown here is derived from an EMBL/GenBank/DDBJ whole genome shotgun (WGS) entry which is preliminary data.</text>
</comment>
<organism evidence="6 7">
    <name type="scientific">Pseudomonas morbosilactucae</name>
    <dbReference type="NCBI Taxonomy" id="2938197"/>
    <lineage>
        <taxon>Bacteria</taxon>
        <taxon>Pseudomonadati</taxon>
        <taxon>Pseudomonadota</taxon>
        <taxon>Gammaproteobacteria</taxon>
        <taxon>Pseudomonadales</taxon>
        <taxon>Pseudomonadaceae</taxon>
        <taxon>Pseudomonas</taxon>
    </lineage>
</organism>
<keyword evidence="1" id="KW-0479">Metal-binding</keyword>
<dbReference type="PANTHER" id="PTHR11709:SF518">
    <property type="entry name" value="MULTICOPPER OXIDASE"/>
    <property type="match status" value="1"/>
</dbReference>
<evidence type="ECO:0000313" key="6">
    <source>
        <dbReference type="EMBL" id="MCK9798456.1"/>
    </source>
</evidence>
<gene>
    <name evidence="6" type="ORF">M1B34_12145</name>
</gene>
<dbReference type="InterPro" id="IPR002355">
    <property type="entry name" value="Cu_oxidase_Cu_BS"/>
</dbReference>
<name>A0A9X2C5W5_9PSED</name>
<dbReference type="EMBL" id="JALQCW010000026">
    <property type="protein sequence ID" value="MCK9798456.1"/>
    <property type="molecule type" value="Genomic_DNA"/>
</dbReference>
<dbReference type="CDD" id="cd13900">
    <property type="entry name" value="CuRO_3_Tth-MCO_like"/>
    <property type="match status" value="1"/>
</dbReference>
<dbReference type="CDD" id="cd13853">
    <property type="entry name" value="CuRO_1_Tth-MCO_like"/>
    <property type="match status" value="1"/>
</dbReference>
<dbReference type="PROSITE" id="PS00079">
    <property type="entry name" value="MULTICOPPER_OXIDASE1"/>
    <property type="match status" value="1"/>
</dbReference>
<reference evidence="6 7" key="2">
    <citation type="journal article" date="2023" name="Plant Pathol.">
        <title>Dismantling and reorganizing Pseudomonas marginalis sensu#lato.</title>
        <authorList>
            <person name="Sawada H."/>
            <person name="Fujikawa T."/>
            <person name="Satou M."/>
        </authorList>
    </citation>
    <scope>NUCLEOTIDE SEQUENCE [LARGE SCALE GENOMIC DNA]</scope>
    <source>
        <strain evidence="6 7">MAFF 302030</strain>
    </source>
</reference>
<evidence type="ECO:0000259" key="5">
    <source>
        <dbReference type="Pfam" id="PF07732"/>
    </source>
</evidence>
<dbReference type="InterPro" id="IPR008972">
    <property type="entry name" value="Cupredoxin"/>
</dbReference>
<dbReference type="Proteomes" id="UP001155059">
    <property type="component" value="Unassembled WGS sequence"/>
</dbReference>
<dbReference type="AlphaFoldDB" id="A0A9X2C5W5"/>
<dbReference type="InterPro" id="IPR011707">
    <property type="entry name" value="Cu-oxidase-like_N"/>
</dbReference>
<protein>
    <submittedName>
        <fullName evidence="6">Multicopper oxidase family protein</fullName>
    </submittedName>
</protein>
<dbReference type="PROSITE" id="PS00080">
    <property type="entry name" value="MULTICOPPER_OXIDASE2"/>
    <property type="match status" value="1"/>
</dbReference>
<evidence type="ECO:0000256" key="3">
    <source>
        <dbReference type="SAM" id="SignalP"/>
    </source>
</evidence>